<evidence type="ECO:0000313" key="9">
    <source>
        <dbReference type="EMBL" id="MDI6451128.1"/>
    </source>
</evidence>
<proteinExistence type="inferred from homology"/>
<keyword evidence="3 7" id="KW-0812">Transmembrane</keyword>
<accession>A0AAW6U5A2</accession>
<evidence type="ECO:0000256" key="6">
    <source>
        <dbReference type="RuleBase" id="RU004057"/>
    </source>
</evidence>
<evidence type="ECO:0000313" key="10">
    <source>
        <dbReference type="Proteomes" id="UP001431776"/>
    </source>
</evidence>
<dbReference type="PANTHER" id="PTHR30625">
    <property type="entry name" value="PROTEIN TOLQ"/>
    <property type="match status" value="1"/>
</dbReference>
<dbReference type="GO" id="GO:0017038">
    <property type="term" value="P:protein import"/>
    <property type="evidence" value="ECO:0007669"/>
    <property type="project" value="TreeGrafter"/>
</dbReference>
<evidence type="ECO:0000256" key="5">
    <source>
        <dbReference type="ARBA" id="ARBA00023136"/>
    </source>
</evidence>
<comment type="subcellular location">
    <subcellularLocation>
        <location evidence="1">Cell membrane</location>
        <topology evidence="1">Multi-pass membrane protein</topology>
    </subcellularLocation>
    <subcellularLocation>
        <location evidence="6">Membrane</location>
        <topology evidence="6">Multi-pass membrane protein</topology>
    </subcellularLocation>
</comment>
<keyword evidence="5 7" id="KW-0472">Membrane</keyword>
<evidence type="ECO:0000256" key="4">
    <source>
        <dbReference type="ARBA" id="ARBA00022989"/>
    </source>
</evidence>
<protein>
    <submittedName>
        <fullName evidence="9">MotA/TolQ/ExbB proton channel family protein</fullName>
    </submittedName>
</protein>
<dbReference type="PANTHER" id="PTHR30625:SF11">
    <property type="entry name" value="MOTA_TOLQ_EXBB PROTON CHANNEL DOMAIN-CONTAINING PROTEIN"/>
    <property type="match status" value="1"/>
</dbReference>
<dbReference type="EMBL" id="JASCXX010000028">
    <property type="protein sequence ID" value="MDI6451128.1"/>
    <property type="molecule type" value="Genomic_DNA"/>
</dbReference>
<keyword evidence="10" id="KW-1185">Reference proteome</keyword>
<dbReference type="Pfam" id="PF01618">
    <property type="entry name" value="MotA_ExbB"/>
    <property type="match status" value="1"/>
</dbReference>
<evidence type="ECO:0000256" key="2">
    <source>
        <dbReference type="ARBA" id="ARBA00022475"/>
    </source>
</evidence>
<evidence type="ECO:0000256" key="1">
    <source>
        <dbReference type="ARBA" id="ARBA00004651"/>
    </source>
</evidence>
<name>A0AAW6U5A2_9BACT</name>
<comment type="similarity">
    <text evidence="6">Belongs to the exbB/tolQ family.</text>
</comment>
<dbReference type="GO" id="GO:0005886">
    <property type="term" value="C:plasma membrane"/>
    <property type="evidence" value="ECO:0007669"/>
    <property type="project" value="UniProtKB-SubCell"/>
</dbReference>
<dbReference type="InterPro" id="IPR050790">
    <property type="entry name" value="ExbB/TolQ_transport"/>
</dbReference>
<dbReference type="InterPro" id="IPR002898">
    <property type="entry name" value="MotA_ExbB_proton_chnl"/>
</dbReference>
<gene>
    <name evidence="9" type="ORF">QJ522_18850</name>
</gene>
<keyword evidence="6" id="KW-0653">Protein transport</keyword>
<keyword evidence="4 7" id="KW-1133">Transmembrane helix</keyword>
<feature type="transmembrane region" description="Helical" evidence="7">
    <location>
        <begin position="106"/>
        <end position="130"/>
    </location>
</feature>
<sequence>RTLWEQAVGIWLSGGWAMVALAINALVLFALGMHVLVKLAAKGHRSVPEKTWRHWIDHRDQRRGPIGRLLDFVGGARSIEQTGVFFEELRGTEIVPFERDLQVMKVCVSAAPLLGLLGTVTGMLATFGALATGSGGEKTMGLVAEGISEALVTTETGLIIALPGLFFQYHLSRQLERYKAFLAHLEAVCTQKQHKTLSRAGQEAVKPVPVVRPQRRVAMPQRSEKVFREPVRILQKHGKVA</sequence>
<feature type="domain" description="MotA/TolQ/ExbB proton channel" evidence="8">
    <location>
        <begin position="96"/>
        <end position="178"/>
    </location>
</feature>
<keyword evidence="6" id="KW-0813">Transport</keyword>
<feature type="non-terminal residue" evidence="9">
    <location>
        <position position="1"/>
    </location>
</feature>
<evidence type="ECO:0000256" key="7">
    <source>
        <dbReference type="SAM" id="Phobius"/>
    </source>
</evidence>
<evidence type="ECO:0000256" key="3">
    <source>
        <dbReference type="ARBA" id="ARBA00022692"/>
    </source>
</evidence>
<keyword evidence="2" id="KW-1003">Cell membrane</keyword>
<comment type="caution">
    <text evidence="9">The sequence shown here is derived from an EMBL/GenBank/DDBJ whole genome shotgun (WGS) entry which is preliminary data.</text>
</comment>
<feature type="transmembrane region" description="Helical" evidence="7">
    <location>
        <begin position="15"/>
        <end position="37"/>
    </location>
</feature>
<organism evidence="9 10">
    <name type="scientific">Anaerobaca lacustris</name>
    <dbReference type="NCBI Taxonomy" id="3044600"/>
    <lineage>
        <taxon>Bacteria</taxon>
        <taxon>Pseudomonadati</taxon>
        <taxon>Planctomycetota</taxon>
        <taxon>Phycisphaerae</taxon>
        <taxon>Sedimentisphaerales</taxon>
        <taxon>Anaerobacaceae</taxon>
        <taxon>Anaerobaca</taxon>
    </lineage>
</organism>
<evidence type="ECO:0000259" key="8">
    <source>
        <dbReference type="Pfam" id="PF01618"/>
    </source>
</evidence>
<dbReference type="AlphaFoldDB" id="A0AAW6U5A2"/>
<dbReference type="Proteomes" id="UP001431776">
    <property type="component" value="Unassembled WGS sequence"/>
</dbReference>
<reference evidence="9" key="1">
    <citation type="submission" date="2023-05" db="EMBL/GenBank/DDBJ databases">
        <title>Anaerotaeda fermentans gen. nov., sp. nov., a novel anaerobic planctomycete of the new family within the order Sedimentisphaerales isolated from Taman Peninsula, Russia.</title>
        <authorList>
            <person name="Khomyakova M.A."/>
            <person name="Merkel A.Y."/>
            <person name="Slobodkin A.I."/>
        </authorList>
    </citation>
    <scope>NUCLEOTIDE SEQUENCE</scope>
    <source>
        <strain evidence="9">M17dextr</strain>
    </source>
</reference>
<dbReference type="RefSeq" id="WP_349246537.1">
    <property type="nucleotide sequence ID" value="NZ_JASCXX010000028.1"/>
</dbReference>
<feature type="transmembrane region" description="Helical" evidence="7">
    <location>
        <begin position="150"/>
        <end position="169"/>
    </location>
</feature>